<name>A0A090T2K8_9VIBR</name>
<proteinExistence type="predicted"/>
<accession>A0A090T2K8</accession>
<dbReference type="EMBL" id="BBMT01000002">
    <property type="protein sequence ID" value="GAL32954.1"/>
    <property type="molecule type" value="Genomic_DNA"/>
</dbReference>
<sequence>MPKRKTSYEEMIEDVVDNLKHSPEELQHVLEKSGQVVEAANDMTKDEMALISAYVKSDLKEFADNYEESKSGPFYLMIANSIWQGLLDITDRTRVEWVELFQDLEHQGVYTSGEMIGLGVLVCEQCGHKTEYNHPTVIGDCAKCGNQSFSRKPLKP</sequence>
<protein>
    <recommendedName>
        <fullName evidence="3">Alpha helical protein</fullName>
    </recommendedName>
</protein>
<dbReference type="AlphaFoldDB" id="A0A090T2K8"/>
<dbReference type="NCBIfam" id="NF008261">
    <property type="entry name" value="PRK11032.1"/>
    <property type="match status" value="1"/>
</dbReference>
<comment type="caution">
    <text evidence="1">The sequence shown here is derived from an EMBL/GenBank/DDBJ whole genome shotgun (WGS) entry which is preliminary data.</text>
</comment>
<organism evidence="1 2">
    <name type="scientific">Vibrio maritimus</name>
    <dbReference type="NCBI Taxonomy" id="990268"/>
    <lineage>
        <taxon>Bacteria</taxon>
        <taxon>Pseudomonadati</taxon>
        <taxon>Pseudomonadota</taxon>
        <taxon>Gammaproteobacteria</taxon>
        <taxon>Vibrionales</taxon>
        <taxon>Vibrionaceae</taxon>
        <taxon>Vibrio</taxon>
    </lineage>
</organism>
<dbReference type="Proteomes" id="UP000029224">
    <property type="component" value="Unassembled WGS sequence"/>
</dbReference>
<dbReference type="InterPro" id="IPR009912">
    <property type="entry name" value="DUF1451"/>
</dbReference>
<evidence type="ECO:0000313" key="2">
    <source>
        <dbReference type="Proteomes" id="UP000029224"/>
    </source>
</evidence>
<dbReference type="OrthoDB" id="3174978at2"/>
<keyword evidence="2" id="KW-1185">Reference proteome</keyword>
<reference evidence="1 2" key="1">
    <citation type="submission" date="2014-09" db="EMBL/GenBank/DDBJ databases">
        <title>Vibrio maritimus JCM 19240. (C210) whole genome shotgun sequence.</title>
        <authorList>
            <person name="Sawabe T."/>
            <person name="Meirelles P."/>
            <person name="Nakanishi M."/>
            <person name="Sayaka M."/>
            <person name="Hattori M."/>
            <person name="Ohkuma M."/>
        </authorList>
    </citation>
    <scope>NUCLEOTIDE SEQUENCE [LARGE SCALE GENOMIC DNA]</scope>
    <source>
        <strain evidence="1 2">JCM 19240</strain>
    </source>
</reference>
<evidence type="ECO:0000313" key="1">
    <source>
        <dbReference type="EMBL" id="GAL32954.1"/>
    </source>
</evidence>
<gene>
    <name evidence="1" type="ORF">JCM19240_6386</name>
</gene>
<dbReference type="Pfam" id="PF07295">
    <property type="entry name" value="DUF1451"/>
    <property type="match status" value="1"/>
</dbReference>
<evidence type="ECO:0008006" key="3">
    <source>
        <dbReference type="Google" id="ProtNLM"/>
    </source>
</evidence>
<reference evidence="1 2" key="2">
    <citation type="submission" date="2014-09" db="EMBL/GenBank/DDBJ databases">
        <authorList>
            <consortium name="NBRP consortium"/>
            <person name="Sawabe T."/>
            <person name="Meirelles P."/>
            <person name="Nakanishi M."/>
            <person name="Sayaka M."/>
            <person name="Hattori M."/>
            <person name="Ohkuma M."/>
        </authorList>
    </citation>
    <scope>NUCLEOTIDE SEQUENCE [LARGE SCALE GENOMIC DNA]</scope>
    <source>
        <strain evidence="1 2">JCM 19240</strain>
    </source>
</reference>